<sequence length="219" mass="23357">MLESLRIVTDPLVDKNPVTVHILGICSALAVTTSVATALTLSLALIVVLTLAAGIISLIRHHVPSAIRLIVQITIIASLVVVADQLLQAFAYEMSQRLSVFVSLIATNCIVLGRTEAFALQNRPVPSMLDALGNGAGYALVLLVVASIRELFGSGTLLALPVLPLVADGGWYEPMRLMLLAPSAFIILGLLVWAIRSLRPGQQETPEFSPLAQPRQVQP</sequence>
<dbReference type="PIRSF" id="PIRSF006102">
    <property type="entry name" value="NQR_DE"/>
    <property type="match status" value="1"/>
</dbReference>
<keyword evidence="7 14" id="KW-1133">Transmembrane helix</keyword>
<keyword evidence="11 15" id="KW-0830">Ubiquinone</keyword>
<dbReference type="InterPro" id="IPR003667">
    <property type="entry name" value="NqrDE/RnfAE"/>
</dbReference>
<keyword evidence="10" id="KW-0406">Ion transport</keyword>
<dbReference type="InterPro" id="IPR011292">
    <property type="entry name" value="NqrD"/>
</dbReference>
<keyword evidence="9" id="KW-0915">Sodium</keyword>
<keyword evidence="12 14" id="KW-0472">Membrane</keyword>
<feature type="transmembrane region" description="Helical" evidence="14">
    <location>
        <begin position="20"/>
        <end position="53"/>
    </location>
</feature>
<evidence type="ECO:0000256" key="12">
    <source>
        <dbReference type="ARBA" id="ARBA00023136"/>
    </source>
</evidence>
<feature type="transmembrane region" description="Helical" evidence="14">
    <location>
        <begin position="98"/>
        <end position="115"/>
    </location>
</feature>
<evidence type="ECO:0000256" key="3">
    <source>
        <dbReference type="ARBA" id="ARBA00022475"/>
    </source>
</evidence>
<evidence type="ECO:0000256" key="14">
    <source>
        <dbReference type="SAM" id="Phobius"/>
    </source>
</evidence>
<evidence type="ECO:0000256" key="4">
    <source>
        <dbReference type="ARBA" id="ARBA00022519"/>
    </source>
</evidence>
<keyword evidence="5 14" id="KW-0812">Transmembrane</keyword>
<evidence type="ECO:0000256" key="9">
    <source>
        <dbReference type="ARBA" id="ARBA00023053"/>
    </source>
</evidence>
<feature type="transmembrane region" description="Helical" evidence="14">
    <location>
        <begin position="175"/>
        <end position="195"/>
    </location>
</feature>
<proteinExistence type="predicted"/>
<feature type="transmembrane region" description="Helical" evidence="14">
    <location>
        <begin position="65"/>
        <end position="86"/>
    </location>
</feature>
<evidence type="ECO:0000313" key="15">
    <source>
        <dbReference type="EMBL" id="SFZ80842.1"/>
    </source>
</evidence>
<dbReference type="GO" id="GO:0006814">
    <property type="term" value="P:sodium ion transport"/>
    <property type="evidence" value="ECO:0007669"/>
    <property type="project" value="UniProtKB-KW"/>
</dbReference>
<dbReference type="EMBL" id="FPKU01000001">
    <property type="protein sequence ID" value="SFZ80842.1"/>
    <property type="molecule type" value="Genomic_DNA"/>
</dbReference>
<keyword evidence="3" id="KW-1003">Cell membrane</keyword>
<gene>
    <name evidence="15" type="ORF">SAMN02983003_0164</name>
</gene>
<keyword evidence="4" id="KW-0997">Cell inner membrane</keyword>
<keyword evidence="2" id="KW-0813">Transport</keyword>
<evidence type="ECO:0000256" key="6">
    <source>
        <dbReference type="ARBA" id="ARBA00022967"/>
    </source>
</evidence>
<keyword evidence="16" id="KW-1185">Reference proteome</keyword>
<dbReference type="Pfam" id="PF02508">
    <property type="entry name" value="Rnf-Nqr"/>
    <property type="match status" value="1"/>
</dbReference>
<dbReference type="PANTHER" id="PTHR30586">
    <property type="entry name" value="ELECTRON TRANSPORT COMPLEX PROTEIN RNFE"/>
    <property type="match status" value="1"/>
</dbReference>
<protein>
    <submittedName>
        <fullName evidence="15">Na+-transporting NADH:ubiquinone oxidoreductase subunit D</fullName>
    </submittedName>
</protein>
<dbReference type="GO" id="GO:0005886">
    <property type="term" value="C:plasma membrane"/>
    <property type="evidence" value="ECO:0007669"/>
    <property type="project" value="TreeGrafter"/>
</dbReference>
<accession>A0A1K2HSU2</accession>
<evidence type="ECO:0000256" key="1">
    <source>
        <dbReference type="ARBA" id="ARBA00004127"/>
    </source>
</evidence>
<dbReference type="NCBIfam" id="NF009070">
    <property type="entry name" value="PRK12405.1"/>
    <property type="match status" value="1"/>
</dbReference>
<name>A0A1K2HSU2_9HYPH</name>
<dbReference type="NCBIfam" id="NF006777">
    <property type="entry name" value="PRK09292.1"/>
    <property type="match status" value="1"/>
</dbReference>
<comment type="subcellular location">
    <subcellularLocation>
        <location evidence="1">Endomembrane system</location>
        <topology evidence="1">Multi-pass membrane protein</topology>
    </subcellularLocation>
</comment>
<keyword evidence="8" id="KW-0520">NAD</keyword>
<reference evidence="15 16" key="1">
    <citation type="submission" date="2016-11" db="EMBL/GenBank/DDBJ databases">
        <authorList>
            <person name="Jaros S."/>
            <person name="Januszkiewicz K."/>
            <person name="Wedrychowicz H."/>
        </authorList>
    </citation>
    <scope>NUCLEOTIDE SEQUENCE [LARGE SCALE GENOMIC DNA]</scope>
    <source>
        <strain evidence="15 16">ATCC 23634</strain>
    </source>
</reference>
<dbReference type="STRING" id="665118.SAMN02983003_0164"/>
<evidence type="ECO:0000256" key="7">
    <source>
        <dbReference type="ARBA" id="ARBA00022989"/>
    </source>
</evidence>
<evidence type="ECO:0000256" key="5">
    <source>
        <dbReference type="ARBA" id="ARBA00022692"/>
    </source>
</evidence>
<dbReference type="NCBIfam" id="TIGR01939">
    <property type="entry name" value="nqrD"/>
    <property type="match status" value="1"/>
</dbReference>
<evidence type="ECO:0000256" key="13">
    <source>
        <dbReference type="ARBA" id="ARBA00023201"/>
    </source>
</evidence>
<dbReference type="AlphaFoldDB" id="A0A1K2HSU2"/>
<dbReference type="GO" id="GO:0012505">
    <property type="term" value="C:endomembrane system"/>
    <property type="evidence" value="ECO:0007669"/>
    <property type="project" value="UniProtKB-SubCell"/>
</dbReference>
<dbReference type="GO" id="GO:0016655">
    <property type="term" value="F:oxidoreductase activity, acting on NAD(P)H, quinone or similar compound as acceptor"/>
    <property type="evidence" value="ECO:0007669"/>
    <property type="project" value="InterPro"/>
</dbReference>
<feature type="transmembrane region" description="Helical" evidence="14">
    <location>
        <begin position="136"/>
        <end position="163"/>
    </location>
</feature>
<dbReference type="Proteomes" id="UP000183447">
    <property type="component" value="Unassembled WGS sequence"/>
</dbReference>
<evidence type="ECO:0000313" key="16">
    <source>
        <dbReference type="Proteomes" id="UP000183447"/>
    </source>
</evidence>
<keyword evidence="6" id="KW-1278">Translocase</keyword>
<evidence type="ECO:0000256" key="2">
    <source>
        <dbReference type="ARBA" id="ARBA00022448"/>
    </source>
</evidence>
<evidence type="ECO:0000256" key="10">
    <source>
        <dbReference type="ARBA" id="ARBA00023065"/>
    </source>
</evidence>
<keyword evidence="13" id="KW-0739">Sodium transport</keyword>
<evidence type="ECO:0000256" key="8">
    <source>
        <dbReference type="ARBA" id="ARBA00023027"/>
    </source>
</evidence>
<evidence type="ECO:0000256" key="11">
    <source>
        <dbReference type="ARBA" id="ARBA00023075"/>
    </source>
</evidence>
<dbReference type="PANTHER" id="PTHR30586:SF1">
    <property type="entry name" value="NA(+)-TRANSLOCATING NADH-QUINONE REDUCTASE SUBUNIT D"/>
    <property type="match status" value="1"/>
</dbReference>
<organism evidence="15 16">
    <name type="scientific">Devosia enhydra</name>
    <dbReference type="NCBI Taxonomy" id="665118"/>
    <lineage>
        <taxon>Bacteria</taxon>
        <taxon>Pseudomonadati</taxon>
        <taxon>Pseudomonadota</taxon>
        <taxon>Alphaproteobacteria</taxon>
        <taxon>Hyphomicrobiales</taxon>
        <taxon>Devosiaceae</taxon>
        <taxon>Devosia</taxon>
    </lineage>
</organism>